<accession>A0A852H8L6</accession>
<evidence type="ECO:0000256" key="11">
    <source>
        <dbReference type="ARBA" id="ARBA00023306"/>
    </source>
</evidence>
<keyword evidence="10" id="KW-0539">Nucleus</keyword>
<feature type="domain" description="TPX2 C-terminal" evidence="14">
    <location>
        <begin position="544"/>
        <end position="590"/>
    </location>
</feature>
<keyword evidence="18" id="KW-1185">Reference proteome</keyword>
<feature type="region of interest" description="Disordered" evidence="13">
    <location>
        <begin position="339"/>
        <end position="358"/>
    </location>
</feature>
<feature type="non-terminal residue" evidence="17">
    <location>
        <position position="1"/>
    </location>
</feature>
<sequence length="748" mass="85792">SRYSFDVPNPCINFATLSDDDVHNPDSWFDQKANLENVPPAENLAKVSQNSPAFSKSDIVLSSVTSQGVTMSKLLHDEEDGEAEGMQTDVVPQNIVGSLETWRAAAPAEASQRGGRRQATKQRKTQQRKQPTRIKAERNANALVNTEEVPPLKKMRISSSREKLTEVSTKREPLENPDLSPGRGKNKLTVPSKPTMLKRTNVSGKLKSTEEQELEKMQQLQREVMELRKRNEESLKAAIAGAGQPVKRAVGQVTKPVDFHFCTESRIKQHVESQPGNEYKELDFAAVLRKHPPSPGRMPKGPTVPKPFNLSQGNKRKLEETTSEYVSLAEQVEAFQKRTPSRYHLRSRKSDEGPVPGKVVKARITNPKTPVLLTKQRFRPATCKTTAELEAEELEKIQQYKFKARELDHKIFEGGPLLPKKPPVKELTQPIGFELEIEKRIQERESKKQQEEEHFEFHSRPCPTKILEDIVGVPEKKALPVTVPKSPVFTLKSRTRASGRDEEKEKEVVPVIKANPMPHYGVPFKPKMPEQRHVEVCPFSFDARDRERQIQKEKKIEEMQKEEVPKFKALPLPYFDHVKLPEKKVKNPTQPEPFNLQVDERGAAKLQSWKQQLKEDLKRQKEAACFKARPNTVVYQEPFVPKRENTLLSESLSGSIVPESFELATEKRAKERQEFEKRLAHIEAMKERHQEQFRQQQEEREKEEVAKLRQELVHKANPIRKYRSVEVKPSDQPLTMPKSPNFSDRFRC</sequence>
<evidence type="ECO:0000313" key="17">
    <source>
        <dbReference type="EMBL" id="NXX07970.1"/>
    </source>
</evidence>
<evidence type="ECO:0000259" key="16">
    <source>
        <dbReference type="Pfam" id="PF12214"/>
    </source>
</evidence>
<feature type="compositionally biased region" description="Basic and acidic residues" evidence="13">
    <location>
        <begin position="498"/>
        <end position="508"/>
    </location>
</feature>
<proteinExistence type="inferred from homology"/>
<feature type="domain" description="Aurora-A binding" evidence="15">
    <location>
        <begin position="2"/>
        <end position="43"/>
    </location>
</feature>
<dbReference type="GO" id="GO:0005634">
    <property type="term" value="C:nucleus"/>
    <property type="evidence" value="ECO:0007669"/>
    <property type="project" value="UniProtKB-SubCell"/>
</dbReference>
<evidence type="ECO:0000256" key="7">
    <source>
        <dbReference type="ARBA" id="ARBA00022701"/>
    </source>
</evidence>
<evidence type="ECO:0000256" key="10">
    <source>
        <dbReference type="ARBA" id="ARBA00023242"/>
    </source>
</evidence>
<feature type="region of interest" description="Disordered" evidence="13">
    <location>
        <begin position="724"/>
        <end position="748"/>
    </location>
</feature>
<keyword evidence="7" id="KW-0493">Microtubule</keyword>
<evidence type="ECO:0000256" key="4">
    <source>
        <dbReference type="ARBA" id="ARBA00022490"/>
    </source>
</evidence>
<dbReference type="GO" id="GO:0060236">
    <property type="term" value="P:regulation of mitotic spindle organization"/>
    <property type="evidence" value="ECO:0007669"/>
    <property type="project" value="InterPro"/>
</dbReference>
<feature type="compositionally biased region" description="Basic and acidic residues" evidence="13">
    <location>
        <begin position="159"/>
        <end position="174"/>
    </location>
</feature>
<keyword evidence="11" id="KW-0131">Cell cycle</keyword>
<dbReference type="Pfam" id="PF12214">
    <property type="entry name" value="TPX2_importin"/>
    <property type="match status" value="1"/>
</dbReference>
<evidence type="ECO:0000313" key="18">
    <source>
        <dbReference type="Proteomes" id="UP000620207"/>
    </source>
</evidence>
<dbReference type="GO" id="GO:0051301">
    <property type="term" value="P:cell division"/>
    <property type="evidence" value="ECO:0007669"/>
    <property type="project" value="UniProtKB-KW"/>
</dbReference>
<keyword evidence="6" id="KW-0132">Cell division</keyword>
<feature type="compositionally biased region" description="Basic residues" evidence="13">
    <location>
        <begin position="114"/>
        <end position="132"/>
    </location>
</feature>
<dbReference type="Proteomes" id="UP000620207">
    <property type="component" value="Unassembled WGS sequence"/>
</dbReference>
<dbReference type="GO" id="GO:0000922">
    <property type="term" value="C:spindle pole"/>
    <property type="evidence" value="ECO:0007669"/>
    <property type="project" value="UniProtKB-SubCell"/>
</dbReference>
<feature type="domain" description="TPX2 central" evidence="16">
    <location>
        <begin position="363"/>
        <end position="489"/>
    </location>
</feature>
<feature type="non-terminal residue" evidence="17">
    <location>
        <position position="748"/>
    </location>
</feature>
<evidence type="ECO:0000256" key="3">
    <source>
        <dbReference type="ARBA" id="ARBA00005885"/>
    </source>
</evidence>
<dbReference type="PANTHER" id="PTHR14326:SF44">
    <property type="entry name" value="TARGETING PROTEIN FOR XKLP2"/>
    <property type="match status" value="1"/>
</dbReference>
<dbReference type="Pfam" id="PF06886">
    <property type="entry name" value="TPX2"/>
    <property type="match status" value="2"/>
</dbReference>
<dbReference type="InterPro" id="IPR009675">
    <property type="entry name" value="TPX2_fam"/>
</dbReference>
<evidence type="ECO:0000256" key="9">
    <source>
        <dbReference type="ARBA" id="ARBA00023212"/>
    </source>
</evidence>
<evidence type="ECO:0000256" key="6">
    <source>
        <dbReference type="ARBA" id="ARBA00022618"/>
    </source>
</evidence>
<feature type="region of interest" description="Disordered" evidence="13">
    <location>
        <begin position="492"/>
        <end position="512"/>
    </location>
</feature>
<organism evidence="17 18">
    <name type="scientific">Larus smithsonianus</name>
    <name type="common">American herring gull</name>
    <dbReference type="NCBI Taxonomy" id="243888"/>
    <lineage>
        <taxon>Eukaryota</taxon>
        <taxon>Metazoa</taxon>
        <taxon>Chordata</taxon>
        <taxon>Craniata</taxon>
        <taxon>Vertebrata</taxon>
        <taxon>Euteleostomi</taxon>
        <taxon>Archelosauria</taxon>
        <taxon>Archosauria</taxon>
        <taxon>Dinosauria</taxon>
        <taxon>Saurischia</taxon>
        <taxon>Theropoda</taxon>
        <taxon>Coelurosauria</taxon>
        <taxon>Aves</taxon>
        <taxon>Neognathae</taxon>
        <taxon>Neoaves</taxon>
        <taxon>Charadriiformes</taxon>
        <taxon>Laridae</taxon>
        <taxon>Larus</taxon>
    </lineage>
</organism>
<feature type="region of interest" description="Disordered" evidence="13">
    <location>
        <begin position="103"/>
        <end position="191"/>
    </location>
</feature>
<comment type="subcellular location">
    <subcellularLocation>
        <location evidence="2">Cytoplasm</location>
        <location evidence="2">Cytoskeleton</location>
        <location evidence="2">Spindle pole</location>
    </subcellularLocation>
    <subcellularLocation>
        <location evidence="1">Nucleus</location>
    </subcellularLocation>
</comment>
<evidence type="ECO:0000256" key="13">
    <source>
        <dbReference type="SAM" id="MobiDB-lite"/>
    </source>
</evidence>
<keyword evidence="4" id="KW-0963">Cytoplasm</keyword>
<gene>
    <name evidence="17" type="primary">Tpx2b</name>
    <name evidence="17" type="ORF">LARSMI_R09849</name>
</gene>
<evidence type="ECO:0000256" key="8">
    <source>
        <dbReference type="ARBA" id="ARBA00022776"/>
    </source>
</evidence>
<name>A0A852H8L6_9CHAR</name>
<comment type="similarity">
    <text evidence="3">Belongs to the TPX2 family.</text>
</comment>
<feature type="domain" description="TPX2 C-terminal" evidence="14">
    <location>
        <begin position="661"/>
        <end position="735"/>
    </location>
</feature>
<dbReference type="Pfam" id="PF09041">
    <property type="entry name" value="Aurora-A_bind"/>
    <property type="match status" value="1"/>
</dbReference>
<evidence type="ECO:0000259" key="14">
    <source>
        <dbReference type="Pfam" id="PF06886"/>
    </source>
</evidence>
<evidence type="ECO:0000259" key="15">
    <source>
        <dbReference type="Pfam" id="PF09041"/>
    </source>
</evidence>
<feature type="coiled-coil region" evidence="12">
    <location>
        <begin position="203"/>
        <end position="237"/>
    </location>
</feature>
<keyword evidence="12" id="KW-0175">Coiled coil</keyword>
<dbReference type="InterPro" id="IPR027329">
    <property type="entry name" value="TPX2_C"/>
</dbReference>
<dbReference type="PANTHER" id="PTHR14326">
    <property type="entry name" value="TARGETING PROTEIN FOR XKLP2"/>
    <property type="match status" value="1"/>
</dbReference>
<dbReference type="AlphaFoldDB" id="A0A852H8L6"/>
<comment type="caution">
    <text evidence="17">The sequence shown here is derived from an EMBL/GenBank/DDBJ whole genome shotgun (WGS) entry which is preliminary data.</text>
</comment>
<dbReference type="EMBL" id="WAAC01021017">
    <property type="protein sequence ID" value="NXX07970.1"/>
    <property type="molecule type" value="Genomic_DNA"/>
</dbReference>
<evidence type="ECO:0000256" key="2">
    <source>
        <dbReference type="ARBA" id="ARBA00004647"/>
    </source>
</evidence>
<keyword evidence="5" id="KW-0597">Phosphoprotein</keyword>
<keyword evidence="8" id="KW-0498">Mitosis</keyword>
<keyword evidence="9" id="KW-0206">Cytoskeleton</keyword>
<protein>
    <submittedName>
        <fullName evidence="17">TPX2B protein</fullName>
    </submittedName>
</protein>
<feature type="coiled-coil region" evidence="12">
    <location>
        <begin position="672"/>
        <end position="706"/>
    </location>
</feature>
<dbReference type="InterPro" id="IPR015128">
    <property type="entry name" value="Aurora-A-bd"/>
</dbReference>
<evidence type="ECO:0000256" key="5">
    <source>
        <dbReference type="ARBA" id="ARBA00022553"/>
    </source>
</evidence>
<dbReference type="InterPro" id="IPR027330">
    <property type="entry name" value="TPX2_central_dom"/>
</dbReference>
<reference evidence="17" key="1">
    <citation type="submission" date="2020-02" db="EMBL/GenBank/DDBJ databases">
        <title>Bird 10,000 Genomes (B10K) Project - Family phase.</title>
        <authorList>
            <person name="Zhang G."/>
        </authorList>
    </citation>
    <scope>NUCLEOTIDE SEQUENCE</scope>
    <source>
        <strain evidence="17">B10K-DU-002-28</strain>
        <tissue evidence="17">Muscle</tissue>
    </source>
</reference>
<dbReference type="GO" id="GO:0005874">
    <property type="term" value="C:microtubule"/>
    <property type="evidence" value="ECO:0007669"/>
    <property type="project" value="UniProtKB-KW"/>
</dbReference>
<evidence type="ECO:0000256" key="1">
    <source>
        <dbReference type="ARBA" id="ARBA00004123"/>
    </source>
</evidence>
<evidence type="ECO:0000256" key="12">
    <source>
        <dbReference type="SAM" id="Coils"/>
    </source>
</evidence>